<dbReference type="GO" id="GO:0009279">
    <property type="term" value="C:cell outer membrane"/>
    <property type="evidence" value="ECO:0007669"/>
    <property type="project" value="UniProtKB-SubCell"/>
</dbReference>
<dbReference type="InterPro" id="IPR000531">
    <property type="entry name" value="Beta-barrel_TonB"/>
</dbReference>
<reference evidence="16 17" key="1">
    <citation type="journal article" date="2016" name="Genome Announc.">
        <title>First Complete Genome Sequence of a Subdivision 6 Acidobacterium Strain.</title>
        <authorList>
            <person name="Huang S."/>
            <person name="Vieira S."/>
            <person name="Bunk B."/>
            <person name="Riedel T."/>
            <person name="Sproer C."/>
            <person name="Overmann J."/>
        </authorList>
    </citation>
    <scope>NUCLEOTIDE SEQUENCE [LARGE SCALE GENOMIC DNA]</scope>
    <source>
        <strain evidence="17">DSM 100886 HEG_-6_39</strain>
    </source>
</reference>
<keyword evidence="3 11" id="KW-1134">Transmembrane beta strand</keyword>
<evidence type="ECO:0000256" key="3">
    <source>
        <dbReference type="ARBA" id="ARBA00022452"/>
    </source>
</evidence>
<dbReference type="CDD" id="cd01347">
    <property type="entry name" value="ligand_gated_channel"/>
    <property type="match status" value="1"/>
</dbReference>
<dbReference type="PANTHER" id="PTHR32552">
    <property type="entry name" value="FERRICHROME IRON RECEPTOR-RELATED"/>
    <property type="match status" value="1"/>
</dbReference>
<dbReference type="SUPFAM" id="SSF49464">
    <property type="entry name" value="Carboxypeptidase regulatory domain-like"/>
    <property type="match status" value="1"/>
</dbReference>
<keyword evidence="9 11" id="KW-0472">Membrane</keyword>
<dbReference type="InterPro" id="IPR008969">
    <property type="entry name" value="CarboxyPept-like_regulatory"/>
</dbReference>
<dbReference type="InterPro" id="IPR012910">
    <property type="entry name" value="Plug_dom"/>
</dbReference>
<feature type="chain" id="PRO_5007511522" evidence="13">
    <location>
        <begin position="22"/>
        <end position="860"/>
    </location>
</feature>
<evidence type="ECO:0000256" key="13">
    <source>
        <dbReference type="SAM" id="SignalP"/>
    </source>
</evidence>
<dbReference type="RefSeq" id="WP_110170147.1">
    <property type="nucleotide sequence ID" value="NZ_CP015136.1"/>
</dbReference>
<sequence length="860" mass="91753" precursor="true">MSVPSFSLAAALVAVPGVVFAQPASSIVAGVVRDSSGATLPGATLRITNETTGQVSSAVTDERGQYQTAPLLPGLYRFEASLDGFQTAIRRVTRTAGDTAALDFTLSPAAVNEALVVTARRTEEVAQEVPIPVSVIGGALVADAGDFNVNRLKELLPTVQFYSTNPRNSAINIRGLGAPFGLTNDGIEQGVGLYIDGVFYARPAAATLDLLDVERVEVLRGPQGTLFGKNTTAGAINVTTRKPSFTPDHELEFTYGSYDFWQAKGSVTGPLGRKVAGRLSFSSTQRGGVISHVGTGGQVNDLSNLGGRAQALISPNDRIAINVSADHTRQRPQGYTQVVAGVAPTQRPANRQYPQIAADLGYVAPSFNAFDRVTDADTALQSFQDLGGVSVNADWKVGPGRLTSTTAWRYWNWNPSNDRDFIGLPVTTVSAAPSTQRQWTQEVRYAGDLGKRLSVVAGAFAFSQSLDSAPSFKQEQGAAAARFLLAPTPQAATPGLLDGYGFDQYVEFDNLSAALFAQAEWAVTDRLRLLPGVRFNYDQKSVNFDQQVYGGLQTSDPALIALQRSIFAPQSYQADVDDDNVSGQLTAAYRIGRRIHTYGTVATGFKSVGLNLNGLPTDALNRPILAAATVRPEHVRHAEVGLKTEPFEGLTANLTMFQTGIRDFQAQVVNADVGVLRGYLANAEKVRVRGVELDSTARLGRNAIVYGAAAYTDGIYESFTDAPPPLEETGGPQVKDISGSPLPGISKWAVSVGAEYHTNATLARRTGELFGAVDTSFRTAFSSSSSASRYLVVDGYSLVNARVGFRWNDGWSLFVWSRNLLDSQYLDLLTAAPGNTGLFVGQPGDGRSVGVTLRLTLARP</sequence>
<evidence type="ECO:0000259" key="14">
    <source>
        <dbReference type="Pfam" id="PF00593"/>
    </source>
</evidence>
<dbReference type="Pfam" id="PF00593">
    <property type="entry name" value="TonB_dep_Rec_b-barrel"/>
    <property type="match status" value="1"/>
</dbReference>
<dbReference type="Gene3D" id="2.40.170.20">
    <property type="entry name" value="TonB-dependent receptor, beta-barrel domain"/>
    <property type="match status" value="1"/>
</dbReference>
<comment type="similarity">
    <text evidence="11 12">Belongs to the TonB-dependent receptor family.</text>
</comment>
<organism evidence="16 17">
    <name type="scientific">Luteitalea pratensis</name>
    <dbReference type="NCBI Taxonomy" id="1855912"/>
    <lineage>
        <taxon>Bacteria</taxon>
        <taxon>Pseudomonadati</taxon>
        <taxon>Acidobacteriota</taxon>
        <taxon>Vicinamibacteria</taxon>
        <taxon>Vicinamibacterales</taxon>
        <taxon>Vicinamibacteraceae</taxon>
        <taxon>Luteitalea</taxon>
    </lineage>
</organism>
<dbReference type="KEGG" id="abac:LuPra_01488"/>
<gene>
    <name evidence="16" type="primary">fyuA</name>
    <name evidence="16" type="ORF">LuPra_01488</name>
</gene>
<feature type="domain" description="TonB-dependent receptor-like beta-barrel" evidence="14">
    <location>
        <begin position="349"/>
        <end position="820"/>
    </location>
</feature>
<dbReference type="Pfam" id="PF13620">
    <property type="entry name" value="CarboxypepD_reg"/>
    <property type="match status" value="1"/>
</dbReference>
<dbReference type="AlphaFoldDB" id="A0A143PKJ9"/>
<dbReference type="SUPFAM" id="SSF56935">
    <property type="entry name" value="Porins"/>
    <property type="match status" value="1"/>
</dbReference>
<evidence type="ECO:0000259" key="15">
    <source>
        <dbReference type="Pfam" id="PF07715"/>
    </source>
</evidence>
<dbReference type="PANTHER" id="PTHR32552:SF81">
    <property type="entry name" value="TONB-DEPENDENT OUTER MEMBRANE RECEPTOR"/>
    <property type="match status" value="1"/>
</dbReference>
<evidence type="ECO:0000256" key="2">
    <source>
        <dbReference type="ARBA" id="ARBA00022448"/>
    </source>
</evidence>
<evidence type="ECO:0000256" key="8">
    <source>
        <dbReference type="ARBA" id="ARBA00023077"/>
    </source>
</evidence>
<keyword evidence="16" id="KW-0675">Receptor</keyword>
<dbReference type="Proteomes" id="UP000076079">
    <property type="component" value="Chromosome"/>
</dbReference>
<reference evidence="17" key="2">
    <citation type="submission" date="2016-04" db="EMBL/GenBank/DDBJ databases">
        <title>First Complete Genome Sequence of a Subdivision 6 Acidobacterium.</title>
        <authorList>
            <person name="Huang S."/>
            <person name="Vieira S."/>
            <person name="Bunk B."/>
            <person name="Riedel T."/>
            <person name="Sproeer C."/>
            <person name="Overmann J."/>
        </authorList>
    </citation>
    <scope>NUCLEOTIDE SEQUENCE [LARGE SCALE GENOMIC DNA]</scope>
    <source>
        <strain evidence="17">DSM 100886 HEG_-6_39</strain>
    </source>
</reference>
<dbReference type="Pfam" id="PF07715">
    <property type="entry name" value="Plug"/>
    <property type="match status" value="1"/>
</dbReference>
<protein>
    <submittedName>
        <fullName evidence="16">Pesticin receptor</fullName>
    </submittedName>
</protein>
<evidence type="ECO:0000313" key="17">
    <source>
        <dbReference type="Proteomes" id="UP000076079"/>
    </source>
</evidence>
<evidence type="ECO:0000313" key="16">
    <source>
        <dbReference type="EMBL" id="AMY08294.1"/>
    </source>
</evidence>
<dbReference type="EMBL" id="CP015136">
    <property type="protein sequence ID" value="AMY08294.1"/>
    <property type="molecule type" value="Genomic_DNA"/>
</dbReference>
<keyword evidence="5 11" id="KW-0812">Transmembrane</keyword>
<keyword evidence="13" id="KW-0732">Signal</keyword>
<evidence type="ECO:0000256" key="1">
    <source>
        <dbReference type="ARBA" id="ARBA00004571"/>
    </source>
</evidence>
<dbReference type="PATRIC" id="fig|1813736.3.peg.1542"/>
<dbReference type="GO" id="GO:0006826">
    <property type="term" value="P:iron ion transport"/>
    <property type="evidence" value="ECO:0007669"/>
    <property type="project" value="UniProtKB-KW"/>
</dbReference>
<accession>A0A143PKJ9</accession>
<evidence type="ECO:0000256" key="6">
    <source>
        <dbReference type="ARBA" id="ARBA00023004"/>
    </source>
</evidence>
<evidence type="ECO:0000256" key="11">
    <source>
        <dbReference type="PROSITE-ProRule" id="PRU01360"/>
    </source>
</evidence>
<evidence type="ECO:0000256" key="10">
    <source>
        <dbReference type="ARBA" id="ARBA00023237"/>
    </source>
</evidence>
<evidence type="ECO:0000256" key="5">
    <source>
        <dbReference type="ARBA" id="ARBA00022692"/>
    </source>
</evidence>
<keyword evidence="7" id="KW-0406">Ion transport</keyword>
<evidence type="ECO:0000256" key="4">
    <source>
        <dbReference type="ARBA" id="ARBA00022496"/>
    </source>
</evidence>
<dbReference type="InterPro" id="IPR036942">
    <property type="entry name" value="Beta-barrel_TonB_sf"/>
</dbReference>
<evidence type="ECO:0000256" key="12">
    <source>
        <dbReference type="RuleBase" id="RU003357"/>
    </source>
</evidence>
<keyword evidence="17" id="KW-1185">Reference proteome</keyword>
<proteinExistence type="inferred from homology"/>
<keyword evidence="4" id="KW-0410">Iron transport</keyword>
<dbReference type="OrthoDB" id="102259at2"/>
<dbReference type="InterPro" id="IPR039426">
    <property type="entry name" value="TonB-dep_rcpt-like"/>
</dbReference>
<comment type="subcellular location">
    <subcellularLocation>
        <location evidence="1 11">Cell outer membrane</location>
        <topology evidence="1 11">Multi-pass membrane protein</topology>
    </subcellularLocation>
</comment>
<feature type="domain" description="TonB-dependent receptor plug" evidence="15">
    <location>
        <begin position="127"/>
        <end position="235"/>
    </location>
</feature>
<evidence type="ECO:0000256" key="7">
    <source>
        <dbReference type="ARBA" id="ARBA00023065"/>
    </source>
</evidence>
<keyword evidence="6" id="KW-0408">Iron</keyword>
<feature type="signal peptide" evidence="13">
    <location>
        <begin position="1"/>
        <end position="21"/>
    </location>
</feature>
<name>A0A143PKJ9_LUTPR</name>
<dbReference type="PROSITE" id="PS52016">
    <property type="entry name" value="TONB_DEPENDENT_REC_3"/>
    <property type="match status" value="1"/>
</dbReference>
<dbReference type="STRING" id="1855912.LuPra_01488"/>
<keyword evidence="2 11" id="KW-0813">Transport</keyword>
<dbReference type="Gene3D" id="2.60.40.1120">
    <property type="entry name" value="Carboxypeptidase-like, regulatory domain"/>
    <property type="match status" value="1"/>
</dbReference>
<keyword evidence="8 12" id="KW-0798">TonB box</keyword>
<keyword evidence="10 11" id="KW-0998">Cell outer membrane</keyword>
<evidence type="ECO:0000256" key="9">
    <source>
        <dbReference type="ARBA" id="ARBA00023136"/>
    </source>
</evidence>